<feature type="compositionally biased region" description="Polar residues" evidence="1">
    <location>
        <begin position="146"/>
        <end position="155"/>
    </location>
</feature>
<evidence type="ECO:0000256" key="1">
    <source>
        <dbReference type="SAM" id="MobiDB-lite"/>
    </source>
</evidence>
<organism evidence="2 3">
    <name type="scientific">Linum tenue</name>
    <dbReference type="NCBI Taxonomy" id="586396"/>
    <lineage>
        <taxon>Eukaryota</taxon>
        <taxon>Viridiplantae</taxon>
        <taxon>Streptophyta</taxon>
        <taxon>Embryophyta</taxon>
        <taxon>Tracheophyta</taxon>
        <taxon>Spermatophyta</taxon>
        <taxon>Magnoliopsida</taxon>
        <taxon>eudicotyledons</taxon>
        <taxon>Gunneridae</taxon>
        <taxon>Pentapetalae</taxon>
        <taxon>rosids</taxon>
        <taxon>fabids</taxon>
        <taxon>Malpighiales</taxon>
        <taxon>Linaceae</taxon>
        <taxon>Linum</taxon>
    </lineage>
</organism>
<dbReference type="AlphaFoldDB" id="A0AAV0RHS4"/>
<feature type="region of interest" description="Disordered" evidence="1">
    <location>
        <begin position="127"/>
        <end position="159"/>
    </location>
</feature>
<proteinExistence type="predicted"/>
<name>A0AAV0RHS4_9ROSI</name>
<reference evidence="2" key="1">
    <citation type="submission" date="2022-08" db="EMBL/GenBank/DDBJ databases">
        <authorList>
            <person name="Gutierrez-Valencia J."/>
        </authorList>
    </citation>
    <scope>NUCLEOTIDE SEQUENCE</scope>
</reference>
<evidence type="ECO:0000313" key="3">
    <source>
        <dbReference type="Proteomes" id="UP001154282"/>
    </source>
</evidence>
<feature type="region of interest" description="Disordered" evidence="1">
    <location>
        <begin position="1"/>
        <end position="61"/>
    </location>
</feature>
<keyword evidence="3" id="KW-1185">Reference proteome</keyword>
<accession>A0AAV0RHS4</accession>
<dbReference type="Proteomes" id="UP001154282">
    <property type="component" value="Unassembled WGS sequence"/>
</dbReference>
<dbReference type="EMBL" id="CAMGYJ010000011">
    <property type="protein sequence ID" value="CAI0557115.1"/>
    <property type="molecule type" value="Genomic_DNA"/>
</dbReference>
<sequence length="234" mass="25999">MQTYQYQTAKKGKQRFPAESPKIHRRKLSDLRAGNNREETMEKPSPPSSRSSSSFDGSKELQRVGSIPVPTDKSFHAIDSALVPSRQKVRAPRYRMLPAETDLNTLPVVSNLPEKVLPIGAVQCKTTGAGDARISSQPPARRTPSKEQPIQGSSNRHGDAAGELRELYNISVNFKRYAYRLVYCHDNTEEECTSNKQGVLLQSDGQPWKGDNTGQLHCVSVLVSDPVRSYNICC</sequence>
<evidence type="ECO:0000313" key="2">
    <source>
        <dbReference type="EMBL" id="CAI0557115.1"/>
    </source>
</evidence>
<protein>
    <submittedName>
        <fullName evidence="2">Uncharacterized protein</fullName>
    </submittedName>
</protein>
<comment type="caution">
    <text evidence="2">The sequence shown here is derived from an EMBL/GenBank/DDBJ whole genome shotgun (WGS) entry which is preliminary data.</text>
</comment>
<gene>
    <name evidence="2" type="ORF">LITE_LOCUS48228</name>
</gene>